<proteinExistence type="predicted"/>
<feature type="compositionally biased region" description="Basic and acidic residues" evidence="1">
    <location>
        <begin position="1"/>
        <end position="18"/>
    </location>
</feature>
<evidence type="ECO:0000256" key="1">
    <source>
        <dbReference type="SAM" id="MobiDB-lite"/>
    </source>
</evidence>
<feature type="region of interest" description="Disordered" evidence="1">
    <location>
        <begin position="1"/>
        <end position="55"/>
    </location>
</feature>
<dbReference type="Proteomes" id="UP001345963">
    <property type="component" value="Unassembled WGS sequence"/>
</dbReference>
<sequence length="179" mass="20120">MVDVLRGELTEAENRLETAEYSQATPPSLEDWGDEKKPTSQVETFEGEPDLRDPERTCRSDLEEVEAALQRFPSQARVFPHTSTESRTGISRQIRFSGAVSHSTVIDSHEQYLAVDSLEVNSSKFRGEQPSHLTRSTLLYDPSTPPRRQESHDTQVYIQGCLTCCQFQPSQPGGQPPLQ</sequence>
<evidence type="ECO:0000313" key="3">
    <source>
        <dbReference type="Proteomes" id="UP001345963"/>
    </source>
</evidence>
<reference evidence="2 3" key="1">
    <citation type="submission" date="2021-07" db="EMBL/GenBank/DDBJ databases">
        <authorList>
            <person name="Palmer J.M."/>
        </authorList>
    </citation>
    <scope>NUCLEOTIDE SEQUENCE [LARGE SCALE GENOMIC DNA]</scope>
    <source>
        <strain evidence="2 3">AT_MEX2019</strain>
        <tissue evidence="2">Muscle</tissue>
    </source>
</reference>
<feature type="region of interest" description="Disordered" evidence="1">
    <location>
        <begin position="126"/>
        <end position="153"/>
    </location>
</feature>
<gene>
    <name evidence="2" type="ORF">ATANTOWER_026215</name>
</gene>
<dbReference type="EMBL" id="JAHUTI010065186">
    <property type="protein sequence ID" value="MED6253303.1"/>
    <property type="molecule type" value="Genomic_DNA"/>
</dbReference>
<accession>A0ABU7BUU0</accession>
<protein>
    <submittedName>
        <fullName evidence="2">Uncharacterized protein</fullName>
    </submittedName>
</protein>
<evidence type="ECO:0000313" key="2">
    <source>
        <dbReference type="EMBL" id="MED6253303.1"/>
    </source>
</evidence>
<comment type="caution">
    <text evidence="2">The sequence shown here is derived from an EMBL/GenBank/DDBJ whole genome shotgun (WGS) entry which is preliminary data.</text>
</comment>
<name>A0ABU7BUU0_9TELE</name>
<keyword evidence="3" id="KW-1185">Reference proteome</keyword>
<organism evidence="2 3">
    <name type="scientific">Ataeniobius toweri</name>
    <dbReference type="NCBI Taxonomy" id="208326"/>
    <lineage>
        <taxon>Eukaryota</taxon>
        <taxon>Metazoa</taxon>
        <taxon>Chordata</taxon>
        <taxon>Craniata</taxon>
        <taxon>Vertebrata</taxon>
        <taxon>Euteleostomi</taxon>
        <taxon>Actinopterygii</taxon>
        <taxon>Neopterygii</taxon>
        <taxon>Teleostei</taxon>
        <taxon>Neoteleostei</taxon>
        <taxon>Acanthomorphata</taxon>
        <taxon>Ovalentaria</taxon>
        <taxon>Atherinomorphae</taxon>
        <taxon>Cyprinodontiformes</taxon>
        <taxon>Goodeidae</taxon>
        <taxon>Ataeniobius</taxon>
    </lineage>
</organism>